<organism evidence="2 3">
    <name type="scientific">Rhizophagus irregularis</name>
    <dbReference type="NCBI Taxonomy" id="588596"/>
    <lineage>
        <taxon>Eukaryota</taxon>
        <taxon>Fungi</taxon>
        <taxon>Fungi incertae sedis</taxon>
        <taxon>Mucoromycota</taxon>
        <taxon>Glomeromycotina</taxon>
        <taxon>Glomeromycetes</taxon>
        <taxon>Glomerales</taxon>
        <taxon>Glomeraceae</taxon>
        <taxon>Rhizophagus</taxon>
    </lineage>
</organism>
<sequence>MLVNEMFTNVFIFAICRVALWVFPDMEFFRQYCNTLDRCKFVDDQFLRTLGNNPFLFLGFGGTFQSEGLVPFLGLMILWMFFLGFPGFLMNHYNYYNNYYIII</sequence>
<feature type="transmembrane region" description="Helical" evidence="1">
    <location>
        <begin position="6"/>
        <end position="23"/>
    </location>
</feature>
<gene>
    <name evidence="2" type="ORF">RhiirC2_844605</name>
</gene>
<name>A0A2N1NT97_9GLOM</name>
<reference evidence="2 3" key="1">
    <citation type="submission" date="2016-04" db="EMBL/GenBank/DDBJ databases">
        <title>Genome analyses suggest a sexual origin of heterokaryosis in a supposedly ancient asexual fungus.</title>
        <authorList>
            <person name="Ropars J."/>
            <person name="Sedzielewska K."/>
            <person name="Noel J."/>
            <person name="Charron P."/>
            <person name="Farinelli L."/>
            <person name="Marton T."/>
            <person name="Kruger M."/>
            <person name="Pelin A."/>
            <person name="Brachmann A."/>
            <person name="Corradi N."/>
        </authorList>
    </citation>
    <scope>NUCLEOTIDE SEQUENCE [LARGE SCALE GENOMIC DNA]</scope>
    <source>
        <strain evidence="2 3">C2</strain>
    </source>
</reference>
<protein>
    <submittedName>
        <fullName evidence="2">Uncharacterized protein</fullName>
    </submittedName>
</protein>
<reference evidence="2 3" key="2">
    <citation type="submission" date="2017-10" db="EMBL/GenBank/DDBJ databases">
        <title>Extensive intraspecific genome diversity in a model arbuscular mycorrhizal fungus.</title>
        <authorList>
            <person name="Chen E.C.H."/>
            <person name="Morin E."/>
            <person name="Baudet D."/>
            <person name="Noel J."/>
            <person name="Ndikumana S."/>
            <person name="Charron P."/>
            <person name="St-Onge C."/>
            <person name="Giorgi J."/>
            <person name="Grigoriev I.V."/>
            <person name="Roux C."/>
            <person name="Martin F.M."/>
            <person name="Corradi N."/>
        </authorList>
    </citation>
    <scope>NUCLEOTIDE SEQUENCE [LARGE SCALE GENOMIC DNA]</scope>
    <source>
        <strain evidence="2 3">C2</strain>
    </source>
</reference>
<keyword evidence="1" id="KW-0812">Transmembrane</keyword>
<accession>A0A2N1NT97</accession>
<feature type="transmembrane region" description="Helical" evidence="1">
    <location>
        <begin position="69"/>
        <end position="89"/>
    </location>
</feature>
<dbReference type="AlphaFoldDB" id="A0A2N1NT97"/>
<dbReference type="EMBL" id="LLXL01000146">
    <property type="protein sequence ID" value="PKK77118.1"/>
    <property type="molecule type" value="Genomic_DNA"/>
</dbReference>
<keyword evidence="1" id="KW-0472">Membrane</keyword>
<comment type="caution">
    <text evidence="2">The sequence shown here is derived from an EMBL/GenBank/DDBJ whole genome shotgun (WGS) entry which is preliminary data.</text>
</comment>
<dbReference type="Proteomes" id="UP000233469">
    <property type="component" value="Unassembled WGS sequence"/>
</dbReference>
<evidence type="ECO:0000313" key="3">
    <source>
        <dbReference type="Proteomes" id="UP000233469"/>
    </source>
</evidence>
<keyword evidence="1" id="KW-1133">Transmembrane helix</keyword>
<evidence type="ECO:0000256" key="1">
    <source>
        <dbReference type="SAM" id="Phobius"/>
    </source>
</evidence>
<evidence type="ECO:0000313" key="2">
    <source>
        <dbReference type="EMBL" id="PKK77118.1"/>
    </source>
</evidence>
<proteinExistence type="predicted"/>